<evidence type="ECO:0000256" key="4">
    <source>
        <dbReference type="ARBA" id="ARBA00022692"/>
    </source>
</evidence>
<dbReference type="Pfam" id="PF00593">
    <property type="entry name" value="TonB_dep_Rec_b-barrel"/>
    <property type="match status" value="1"/>
</dbReference>
<name>A0A4Y8ZZ25_9SPHN</name>
<keyword evidence="5 9" id="KW-0798">TonB box</keyword>
<accession>A0A4Y8ZZ25</accession>
<dbReference type="GO" id="GO:0009279">
    <property type="term" value="C:cell outer membrane"/>
    <property type="evidence" value="ECO:0007669"/>
    <property type="project" value="UniProtKB-SubCell"/>
</dbReference>
<keyword evidence="13" id="KW-0675">Receptor</keyword>
<evidence type="ECO:0000256" key="3">
    <source>
        <dbReference type="ARBA" id="ARBA00022452"/>
    </source>
</evidence>
<feature type="region of interest" description="Disordered" evidence="10">
    <location>
        <begin position="58"/>
        <end position="81"/>
    </location>
</feature>
<evidence type="ECO:0000313" key="13">
    <source>
        <dbReference type="EMBL" id="TFI59946.1"/>
    </source>
</evidence>
<evidence type="ECO:0000256" key="9">
    <source>
        <dbReference type="RuleBase" id="RU003357"/>
    </source>
</evidence>
<dbReference type="InterPro" id="IPR039426">
    <property type="entry name" value="TonB-dep_rcpt-like"/>
</dbReference>
<dbReference type="SUPFAM" id="SSF56935">
    <property type="entry name" value="Porins"/>
    <property type="match status" value="1"/>
</dbReference>
<dbReference type="InterPro" id="IPR012910">
    <property type="entry name" value="Plug_dom"/>
</dbReference>
<dbReference type="InterPro" id="IPR000531">
    <property type="entry name" value="Beta-barrel_TonB"/>
</dbReference>
<keyword evidence="6 8" id="KW-0472">Membrane</keyword>
<feature type="domain" description="TonB-dependent receptor plug" evidence="12">
    <location>
        <begin position="100"/>
        <end position="218"/>
    </location>
</feature>
<dbReference type="PANTHER" id="PTHR47234:SF3">
    <property type="entry name" value="SECRETIN_TONB SHORT N-TERMINAL DOMAIN-CONTAINING PROTEIN"/>
    <property type="match status" value="1"/>
</dbReference>
<comment type="subcellular location">
    <subcellularLocation>
        <location evidence="1 8">Cell outer membrane</location>
        <topology evidence="1 8">Multi-pass membrane protein</topology>
    </subcellularLocation>
</comment>
<dbReference type="Gene3D" id="2.170.130.10">
    <property type="entry name" value="TonB-dependent receptor, plug domain"/>
    <property type="match status" value="1"/>
</dbReference>
<dbReference type="InterPro" id="IPR036942">
    <property type="entry name" value="Beta-barrel_TonB_sf"/>
</dbReference>
<dbReference type="Gene3D" id="2.40.170.20">
    <property type="entry name" value="TonB-dependent receptor, beta-barrel domain"/>
    <property type="match status" value="1"/>
</dbReference>
<keyword evidence="4 8" id="KW-0812">Transmembrane</keyword>
<keyword evidence="14" id="KW-1185">Reference proteome</keyword>
<comment type="similarity">
    <text evidence="8 9">Belongs to the TonB-dependent receptor family.</text>
</comment>
<evidence type="ECO:0000256" key="6">
    <source>
        <dbReference type="ARBA" id="ARBA00023136"/>
    </source>
</evidence>
<proteinExistence type="inferred from homology"/>
<evidence type="ECO:0000313" key="14">
    <source>
        <dbReference type="Proteomes" id="UP000298213"/>
    </source>
</evidence>
<evidence type="ECO:0000256" key="8">
    <source>
        <dbReference type="PROSITE-ProRule" id="PRU01360"/>
    </source>
</evidence>
<reference evidence="13 14" key="1">
    <citation type="submission" date="2019-03" db="EMBL/GenBank/DDBJ databases">
        <title>Genome sequence of Sphingomonas sp. 17J27-24.</title>
        <authorList>
            <person name="Kim M."/>
            <person name="Maeng S."/>
            <person name="Sathiyaraj S."/>
        </authorList>
    </citation>
    <scope>NUCLEOTIDE SEQUENCE [LARGE SCALE GENOMIC DNA]</scope>
    <source>
        <strain evidence="13 14">17J27-24</strain>
    </source>
</reference>
<dbReference type="PANTHER" id="PTHR47234">
    <property type="match status" value="1"/>
</dbReference>
<dbReference type="EMBL" id="SPDV01000002">
    <property type="protein sequence ID" value="TFI59946.1"/>
    <property type="molecule type" value="Genomic_DNA"/>
</dbReference>
<gene>
    <name evidence="13" type="ORF">E2493_01465</name>
</gene>
<evidence type="ECO:0000256" key="10">
    <source>
        <dbReference type="SAM" id="MobiDB-lite"/>
    </source>
</evidence>
<dbReference type="OrthoDB" id="7051241at2"/>
<evidence type="ECO:0000256" key="1">
    <source>
        <dbReference type="ARBA" id="ARBA00004571"/>
    </source>
</evidence>
<dbReference type="InterPro" id="IPR037066">
    <property type="entry name" value="Plug_dom_sf"/>
</dbReference>
<dbReference type="Proteomes" id="UP000298213">
    <property type="component" value="Unassembled WGS sequence"/>
</dbReference>
<evidence type="ECO:0000259" key="12">
    <source>
        <dbReference type="Pfam" id="PF07715"/>
    </source>
</evidence>
<organism evidence="13 14">
    <name type="scientific">Sphingomonas parva</name>
    <dbReference type="NCBI Taxonomy" id="2555898"/>
    <lineage>
        <taxon>Bacteria</taxon>
        <taxon>Pseudomonadati</taxon>
        <taxon>Pseudomonadota</taxon>
        <taxon>Alphaproteobacteria</taxon>
        <taxon>Sphingomonadales</taxon>
        <taxon>Sphingomonadaceae</taxon>
        <taxon>Sphingomonas</taxon>
    </lineage>
</organism>
<evidence type="ECO:0000256" key="2">
    <source>
        <dbReference type="ARBA" id="ARBA00022448"/>
    </source>
</evidence>
<feature type="domain" description="TonB-dependent receptor-like beta-barrel" evidence="11">
    <location>
        <begin position="509"/>
        <end position="1014"/>
    </location>
</feature>
<evidence type="ECO:0000256" key="7">
    <source>
        <dbReference type="ARBA" id="ARBA00023237"/>
    </source>
</evidence>
<comment type="caution">
    <text evidence="13">The sequence shown here is derived from an EMBL/GenBank/DDBJ whole genome shotgun (WGS) entry which is preliminary data.</text>
</comment>
<keyword evidence="3 8" id="KW-1134">Transmembrane beta strand</keyword>
<evidence type="ECO:0000256" key="5">
    <source>
        <dbReference type="ARBA" id="ARBA00023077"/>
    </source>
</evidence>
<sequence>MTIRSGGFAASGCQPVRIIVTSTCKPTHSLLRGGAALSVLAIFGAGLASPAYAQSATAQQSTSLTPEGDEPVAPLANSAEPSEEEAIVVTGTLFRSTTGATPSPVTVVTAETLEQRGINTTQEAIQRLASNNGPALTNSFTANGAFAAGASAVSLRGLSTNSTLVLFDGMRAAYYPLADDATRNFVDLNTIPDDIVDRIEVLRDGASSTYGADAIAGVVNVITKKQITGISGRAEAGISQRGDAANHRLSLTAGWGDLDDQGFNAYLSGFYYDQDQLFNRDRPYPYNSQNQTGICLGSVCGPNIGPNGGSINPSDGGYSGFSTTTDASLFATTFFVAPAGPANAAETGRYQFLNPAAGCIAGETPYTLTAAEFAADARAPQTVCQGDLVSQYGVISPNIQRWGASFRATGRLGDDMEAFFQANFLQSKVDYDGLPASIRRNGPTGINFPRFSTAAFAGGANAPGSFILALPVYVCPLVNNLPDPNCNAANPNAQLNPNNPFAASGQVARILGRIPNLLEYNETKSRTYRAAAGITGGLWNDWSFSVDGVAMRTDLRRTSNGYIQIQNLLNVIADGRYNFVNPLANTQATLDYISPDNITDSNSQLYSAQATIGGPVLALPGGDLKVGAGVSIRYESVDAPSANSDLNGPTQRYFVLNAFGTSGSRTVRSAYAEIDAPILDQLEINASGRFDDYSSGQSAFSPKVGAKFTPFRQLALRGTWSRGFRIPSFAEANAIPTTGFVTATQSLYNDAFLAQYGCSLATFNSCPAYVRSASYGQTTLASPDLEPEKSRSFTAGLIAEPIRNVSFSVDYFNIKKTGAITTPSNSPALLAYYSGQPIPAGYNVIPDSASPDFPGALPRVAFVQSQLINANTIRSEGLDFAASARFDLGGGIRFTTSAEASYIINLSTTFPDGTTESYEGTLGNFNLTAGSGTPKWHGSWQNTLEWDKWTLSATADYFGGYNLSAADQGTEPGDCGLLSAQFVRCDVPRYITVDVATSWEVNDNLRFYLNVLNVLDDLPPIDPVTYGANNYNPVQGGTGIFGRSFRAGVRVNF</sequence>
<evidence type="ECO:0000259" key="11">
    <source>
        <dbReference type="Pfam" id="PF00593"/>
    </source>
</evidence>
<dbReference type="AlphaFoldDB" id="A0A4Y8ZZ25"/>
<dbReference type="PROSITE" id="PS52016">
    <property type="entry name" value="TONB_DEPENDENT_REC_3"/>
    <property type="match status" value="1"/>
</dbReference>
<keyword evidence="2 8" id="KW-0813">Transport</keyword>
<keyword evidence="7 8" id="KW-0998">Cell outer membrane</keyword>
<protein>
    <submittedName>
        <fullName evidence="13">TonB-dependent receptor</fullName>
    </submittedName>
</protein>
<dbReference type="Pfam" id="PF07715">
    <property type="entry name" value="Plug"/>
    <property type="match status" value="1"/>
</dbReference>